<dbReference type="Gene3D" id="2.40.280.10">
    <property type="match status" value="1"/>
</dbReference>
<dbReference type="PANTHER" id="PTHR30308">
    <property type="entry name" value="TMRNA-BINDING COMPONENT OF TRANS-TRANSLATION TAGGING COMPLEX"/>
    <property type="match status" value="1"/>
</dbReference>
<dbReference type="SUPFAM" id="SSF74982">
    <property type="entry name" value="Small protein B (SmpB)"/>
    <property type="match status" value="1"/>
</dbReference>
<name>A0A0H4VIQ8_9BACT</name>
<dbReference type="GO" id="GO:0070929">
    <property type="term" value="P:trans-translation"/>
    <property type="evidence" value="ECO:0007669"/>
    <property type="project" value="UniProtKB-UniRule"/>
</dbReference>
<keyword evidence="1 3" id="KW-0963">Cytoplasm</keyword>
<dbReference type="Pfam" id="PF01668">
    <property type="entry name" value="SmpB"/>
    <property type="match status" value="1"/>
</dbReference>
<proteinExistence type="inferred from homology"/>
<keyword evidence="4" id="KW-0238">DNA-binding</keyword>
<dbReference type="PROSITE" id="PS01317">
    <property type="entry name" value="SSRP"/>
    <property type="match status" value="1"/>
</dbReference>
<dbReference type="NCBIfam" id="NF003843">
    <property type="entry name" value="PRK05422.1"/>
    <property type="match status" value="1"/>
</dbReference>
<evidence type="ECO:0000256" key="3">
    <source>
        <dbReference type="HAMAP-Rule" id="MF_00023"/>
    </source>
</evidence>
<gene>
    <name evidence="3" type="primary">smpB</name>
    <name evidence="4" type="ORF">TH63_06025</name>
</gene>
<protein>
    <recommendedName>
        <fullName evidence="3">SsrA-binding protein</fullName>
    </recommendedName>
    <alternativeName>
        <fullName evidence="3">Small protein B</fullName>
    </alternativeName>
</protein>
<comment type="similarity">
    <text evidence="3">Belongs to the SmpB family.</text>
</comment>
<dbReference type="NCBIfam" id="TIGR00086">
    <property type="entry name" value="smpB"/>
    <property type="match status" value="1"/>
</dbReference>
<dbReference type="PATRIC" id="fig|1379910.4.peg.1314"/>
<dbReference type="KEGG" id="ruf:TH63_06025"/>
<dbReference type="PANTHER" id="PTHR30308:SF2">
    <property type="entry name" value="SSRA-BINDING PROTEIN"/>
    <property type="match status" value="1"/>
</dbReference>
<reference evidence="4 5" key="1">
    <citation type="submission" date="2015-01" db="EMBL/GenBank/DDBJ databases">
        <title>Rufibacter sp./DG31D/ whole genome sequencing.</title>
        <authorList>
            <person name="Kim M.K."/>
            <person name="Srinivasan S."/>
            <person name="Lee J.-J."/>
        </authorList>
    </citation>
    <scope>NUCLEOTIDE SEQUENCE [LARGE SCALE GENOMIC DNA]</scope>
    <source>
        <strain evidence="4 5">DG31D</strain>
    </source>
</reference>
<dbReference type="RefSeq" id="WP_048920160.1">
    <property type="nucleotide sequence ID" value="NZ_CP010777.1"/>
</dbReference>
<dbReference type="InterPro" id="IPR023620">
    <property type="entry name" value="SmpB"/>
</dbReference>
<dbReference type="AlphaFoldDB" id="A0A0H4VIQ8"/>
<dbReference type="InterPro" id="IPR000037">
    <property type="entry name" value="SsrA-bd_prot"/>
</dbReference>
<dbReference type="GO" id="GO:0003677">
    <property type="term" value="F:DNA binding"/>
    <property type="evidence" value="ECO:0007669"/>
    <property type="project" value="UniProtKB-KW"/>
</dbReference>
<comment type="subcellular location">
    <subcellularLocation>
        <location evidence="3">Cytoplasm</location>
    </subcellularLocation>
    <text evidence="3">The tmRNA-SmpB complex associates with stalled 70S ribosomes.</text>
</comment>
<keyword evidence="5" id="KW-1185">Reference proteome</keyword>
<dbReference type="HAMAP" id="MF_00023">
    <property type="entry name" value="SmpB"/>
    <property type="match status" value="1"/>
</dbReference>
<keyword evidence="2 3" id="KW-0694">RNA-binding</keyword>
<accession>A0A0H4VIQ8</accession>
<dbReference type="STRING" id="1379910.TH63_06025"/>
<dbReference type="Proteomes" id="UP000036458">
    <property type="component" value="Chromosome"/>
</dbReference>
<dbReference type="GO" id="GO:0003723">
    <property type="term" value="F:RNA binding"/>
    <property type="evidence" value="ECO:0007669"/>
    <property type="project" value="UniProtKB-UniRule"/>
</dbReference>
<evidence type="ECO:0000313" key="4">
    <source>
        <dbReference type="EMBL" id="AKQ45293.1"/>
    </source>
</evidence>
<evidence type="ECO:0000256" key="1">
    <source>
        <dbReference type="ARBA" id="ARBA00022490"/>
    </source>
</evidence>
<dbReference type="EMBL" id="CP010777">
    <property type="protein sequence ID" value="AKQ45293.1"/>
    <property type="molecule type" value="Genomic_DNA"/>
</dbReference>
<evidence type="ECO:0000256" key="2">
    <source>
        <dbReference type="ARBA" id="ARBA00022884"/>
    </source>
</evidence>
<dbReference type="InterPro" id="IPR020081">
    <property type="entry name" value="SsrA-bd_prot_CS"/>
</dbReference>
<sequence length="157" mass="18334">MAKNKDKDRLQKTVNISNRRASYEYQFLSKYTAGIMLRGTEIKSIREGNVNLSDGYCVFNGNELFLLQVTISKYTEGTHYNHEPTRERKLLLNKRELKQLKDGAQEQGVTIIPTRLFISDRGFAKVDIALAKGKKLFDKREDIKERDVKREMARERF</sequence>
<organism evidence="4 5">
    <name type="scientific">Rufibacter radiotolerans</name>
    <dbReference type="NCBI Taxonomy" id="1379910"/>
    <lineage>
        <taxon>Bacteria</taxon>
        <taxon>Pseudomonadati</taxon>
        <taxon>Bacteroidota</taxon>
        <taxon>Cytophagia</taxon>
        <taxon>Cytophagales</taxon>
        <taxon>Hymenobacteraceae</taxon>
        <taxon>Rufibacter</taxon>
    </lineage>
</organism>
<dbReference type="GO" id="GO:0070930">
    <property type="term" value="P:trans-translation-dependent protein tagging"/>
    <property type="evidence" value="ECO:0007669"/>
    <property type="project" value="TreeGrafter"/>
</dbReference>
<dbReference type="GO" id="GO:0005829">
    <property type="term" value="C:cytosol"/>
    <property type="evidence" value="ECO:0007669"/>
    <property type="project" value="TreeGrafter"/>
</dbReference>
<dbReference type="OrthoDB" id="9805462at2"/>
<evidence type="ECO:0000313" key="5">
    <source>
        <dbReference type="Proteomes" id="UP000036458"/>
    </source>
</evidence>
<comment type="function">
    <text evidence="3">Required for rescue of stalled ribosomes mediated by trans-translation. Binds to transfer-messenger RNA (tmRNA), required for stable association of tmRNA with ribosomes. tmRNA and SmpB together mimic tRNA shape, replacing the anticodon stem-loop with SmpB. tmRNA is encoded by the ssrA gene; the 2 termini fold to resemble tRNA(Ala) and it encodes a 'tag peptide', a short internal open reading frame. During trans-translation Ala-aminoacylated tmRNA acts like a tRNA, entering the A-site of stalled ribosomes, displacing the stalled mRNA. The ribosome then switches to translate the ORF on the tmRNA; the nascent peptide is terminated with the 'tag peptide' encoded by the tmRNA and targeted for degradation. The ribosome is freed to recommence translation, which seems to be the essential function of trans-translation.</text>
</comment>